<dbReference type="OrthoDB" id="5651332at2"/>
<reference evidence="2 4" key="2">
    <citation type="submission" date="2018-06" db="EMBL/GenBank/DDBJ databases">
        <authorList>
            <consortium name="Pathogen Informatics"/>
            <person name="Doyle S."/>
        </authorList>
    </citation>
    <scope>NUCLEOTIDE SEQUENCE [LARGE SCALE GENOMIC DNA]</scope>
    <source>
        <strain evidence="2 4">NCTC12438</strain>
    </source>
</reference>
<evidence type="ECO:0000313" key="2">
    <source>
        <dbReference type="EMBL" id="STX36337.1"/>
    </source>
</evidence>
<evidence type="ECO:0000313" key="3">
    <source>
        <dbReference type="Proteomes" id="UP000054854"/>
    </source>
</evidence>
<dbReference type="Proteomes" id="UP000255316">
    <property type="component" value="Unassembled WGS sequence"/>
</dbReference>
<organism evidence="2 4">
    <name type="scientific">Legionella cincinnatiensis</name>
    <dbReference type="NCBI Taxonomy" id="28085"/>
    <lineage>
        <taxon>Bacteria</taxon>
        <taxon>Pseudomonadati</taxon>
        <taxon>Pseudomonadota</taxon>
        <taxon>Gammaproteobacteria</taxon>
        <taxon>Legionellales</taxon>
        <taxon>Legionellaceae</taxon>
        <taxon>Legionella</taxon>
    </lineage>
</organism>
<dbReference type="EMBL" id="LNXX01000029">
    <property type="protein sequence ID" value="KTC85301.1"/>
    <property type="molecule type" value="Genomic_DNA"/>
</dbReference>
<dbReference type="STRING" id="28085.Lcin_1801"/>
<evidence type="ECO:0000313" key="1">
    <source>
        <dbReference type="EMBL" id="KTC85301.1"/>
    </source>
</evidence>
<dbReference type="RefSeq" id="WP_058464974.1">
    <property type="nucleotide sequence ID" value="NZ_CAAAHQ010000030.1"/>
</dbReference>
<sequence length="277" mass="32376">MKLNLTTFSEEHKNILRAQRKLVLETLDAIAAYLVENGDVESEWRMMLNKEYMINYYDVIPDKGPLRTHEIDLELSVIYENGYVEIKIFKKDVLKANDALLRIVSSKLKERKAKLMHMTEEASPEQLQLINAHIDHTESLIKKCFNLKISSQLLITEVGGLHFIDEILTQMKNNEINSFTPEHYTQFKRHMDELKELVHLYSPTNSQEDYASLCSRKDIINKRQQFNKSFNICKSLLHSFSQEGILASDTEQSILMNFNSLQHMFFAKCDVYFMVLT</sequence>
<dbReference type="AlphaFoldDB" id="A0A378IM62"/>
<name>A0A378IM62_9GAMM</name>
<accession>A0A378IM62</accession>
<protein>
    <submittedName>
        <fullName evidence="2">Uncharacterized protein</fullName>
    </submittedName>
</protein>
<evidence type="ECO:0000313" key="4">
    <source>
        <dbReference type="Proteomes" id="UP000255316"/>
    </source>
</evidence>
<dbReference type="Proteomes" id="UP000054854">
    <property type="component" value="Unassembled WGS sequence"/>
</dbReference>
<dbReference type="EMBL" id="UGNX01000001">
    <property type="protein sequence ID" value="STX36337.1"/>
    <property type="molecule type" value="Genomic_DNA"/>
</dbReference>
<proteinExistence type="predicted"/>
<reference evidence="1 3" key="1">
    <citation type="submission" date="2015-11" db="EMBL/GenBank/DDBJ databases">
        <title>Genomic analysis of 38 Legionella species identifies large and diverse effector repertoires.</title>
        <authorList>
            <person name="Burstein D."/>
            <person name="Amaro F."/>
            <person name="Zusman T."/>
            <person name="Lifshitz Z."/>
            <person name="Cohen O."/>
            <person name="Gilbert J.A."/>
            <person name="Pupko T."/>
            <person name="Shuman H.A."/>
            <person name="Segal G."/>
        </authorList>
    </citation>
    <scope>NUCLEOTIDE SEQUENCE [LARGE SCALE GENOMIC DNA]</scope>
    <source>
        <strain evidence="1 3">CDC#72-OH-14</strain>
    </source>
</reference>
<gene>
    <name evidence="1" type="ORF">Lcin_1801</name>
    <name evidence="2" type="ORF">NCTC12438_02969</name>
</gene>
<keyword evidence="3" id="KW-1185">Reference proteome</keyword>